<keyword evidence="3" id="KW-0378">Hydrolase</keyword>
<gene>
    <name evidence="3" type="ORF">ABIE13_001555</name>
</gene>
<evidence type="ECO:0000313" key="4">
    <source>
        <dbReference type="Proteomes" id="UP001549320"/>
    </source>
</evidence>
<dbReference type="GO" id="GO:0016787">
    <property type="term" value="F:hydrolase activity"/>
    <property type="evidence" value="ECO:0007669"/>
    <property type="project" value="UniProtKB-KW"/>
</dbReference>
<accession>A0ABV2Q5Z0</accession>
<dbReference type="PANTHER" id="PTHR35563">
    <property type="entry name" value="BARREL METAL-DEPENDENT HYDROLASE, PUTATIVE (AFU_ORTHOLOGUE AFUA_1G16240)-RELATED"/>
    <property type="match status" value="1"/>
</dbReference>
<proteinExistence type="predicted"/>
<organism evidence="3 4">
    <name type="scientific">Ottowia thiooxydans</name>
    <dbReference type="NCBI Taxonomy" id="219182"/>
    <lineage>
        <taxon>Bacteria</taxon>
        <taxon>Pseudomonadati</taxon>
        <taxon>Pseudomonadota</taxon>
        <taxon>Betaproteobacteria</taxon>
        <taxon>Burkholderiales</taxon>
        <taxon>Comamonadaceae</taxon>
        <taxon>Ottowia</taxon>
    </lineage>
</organism>
<evidence type="ECO:0000256" key="1">
    <source>
        <dbReference type="SAM" id="MobiDB-lite"/>
    </source>
</evidence>
<dbReference type="RefSeq" id="WP_354442529.1">
    <property type="nucleotide sequence ID" value="NZ_JBEPSH010000003.1"/>
</dbReference>
<sequence length="322" mass="34201">MVARLSGADPVNGQTGSDAASSVGSGVTMDHVRSPGVALPAGSCDCHVHVFDPARFAYVAERSYTPASAVTADLLAFERRLGIDRIILVQPSGYGTDNSCLLDALRELGPARARGVAVIDLARISAAEVDALHVAGVRSIRLNLEVKGEQSPAKAKALLTEAFRVVESPGWSIQIYADANVIASVADLIAQAPTPVVLDHFAGLKAEKGLAQPGFGTVLELLGDGHVYVKLSAPYRASRLPGYEDLAPFARKYIETAAHNLLWASDWPHTGSSTNRGGDLSQVEPFRLINDGASLDQVRSWAGDAEIFQRIMVDNAARLYGF</sequence>
<keyword evidence="4" id="KW-1185">Reference proteome</keyword>
<comment type="caution">
    <text evidence="3">The sequence shown here is derived from an EMBL/GenBank/DDBJ whole genome shotgun (WGS) entry which is preliminary data.</text>
</comment>
<dbReference type="InterPro" id="IPR006680">
    <property type="entry name" value="Amidohydro-rel"/>
</dbReference>
<dbReference type="EMBL" id="JBEPSH010000003">
    <property type="protein sequence ID" value="MET4576446.1"/>
    <property type="molecule type" value="Genomic_DNA"/>
</dbReference>
<dbReference type="InterPro" id="IPR052358">
    <property type="entry name" value="Aro_Compnd_Degr_Hydrolases"/>
</dbReference>
<dbReference type="Pfam" id="PF04909">
    <property type="entry name" value="Amidohydro_2"/>
    <property type="match status" value="1"/>
</dbReference>
<dbReference type="Proteomes" id="UP001549320">
    <property type="component" value="Unassembled WGS sequence"/>
</dbReference>
<feature type="domain" description="Amidohydrolase-related" evidence="2">
    <location>
        <begin position="44"/>
        <end position="322"/>
    </location>
</feature>
<dbReference type="Gene3D" id="3.20.20.140">
    <property type="entry name" value="Metal-dependent hydrolases"/>
    <property type="match status" value="1"/>
</dbReference>
<protein>
    <submittedName>
        <fullName evidence="3">TIM-barrel fold metal-dependent hydrolase</fullName>
    </submittedName>
</protein>
<reference evidence="3 4" key="1">
    <citation type="submission" date="2024-06" db="EMBL/GenBank/DDBJ databases">
        <title>Sorghum-associated microbial communities from plants grown in Nebraska, USA.</title>
        <authorList>
            <person name="Schachtman D."/>
        </authorList>
    </citation>
    <scope>NUCLEOTIDE SEQUENCE [LARGE SCALE GENOMIC DNA]</scope>
    <source>
        <strain evidence="3 4">2709</strain>
    </source>
</reference>
<dbReference type="SUPFAM" id="SSF51556">
    <property type="entry name" value="Metallo-dependent hydrolases"/>
    <property type="match status" value="1"/>
</dbReference>
<feature type="region of interest" description="Disordered" evidence="1">
    <location>
        <begin position="1"/>
        <end position="27"/>
    </location>
</feature>
<dbReference type="PANTHER" id="PTHR35563:SF2">
    <property type="entry name" value="BARREL METAL-DEPENDENT HYDROLASE, PUTATIVE (AFU_ORTHOLOGUE AFUA_1G16240)-RELATED"/>
    <property type="match status" value="1"/>
</dbReference>
<evidence type="ECO:0000313" key="3">
    <source>
        <dbReference type="EMBL" id="MET4576446.1"/>
    </source>
</evidence>
<dbReference type="InterPro" id="IPR032466">
    <property type="entry name" value="Metal_Hydrolase"/>
</dbReference>
<evidence type="ECO:0000259" key="2">
    <source>
        <dbReference type="Pfam" id="PF04909"/>
    </source>
</evidence>
<feature type="compositionally biased region" description="Low complexity" evidence="1">
    <location>
        <begin position="16"/>
        <end position="27"/>
    </location>
</feature>
<name>A0ABV2Q5Z0_9BURK</name>